<keyword evidence="7" id="KW-0472">Membrane</keyword>
<organism evidence="9 10">
    <name type="scientific">Aspergillus fumigatiaffinis</name>
    <dbReference type="NCBI Taxonomy" id="340414"/>
    <lineage>
        <taxon>Eukaryota</taxon>
        <taxon>Fungi</taxon>
        <taxon>Dikarya</taxon>
        <taxon>Ascomycota</taxon>
        <taxon>Pezizomycotina</taxon>
        <taxon>Eurotiomycetes</taxon>
        <taxon>Eurotiomycetidae</taxon>
        <taxon>Eurotiales</taxon>
        <taxon>Aspergillaceae</taxon>
        <taxon>Aspergillus</taxon>
        <taxon>Aspergillus subgen. Fumigati</taxon>
    </lineage>
</organism>
<dbReference type="CDD" id="cd00067">
    <property type="entry name" value="GAL4"/>
    <property type="match status" value="1"/>
</dbReference>
<proteinExistence type="predicted"/>
<dbReference type="Proteomes" id="UP000653565">
    <property type="component" value="Unassembled WGS sequence"/>
</dbReference>
<keyword evidence="1" id="KW-0479">Metal-binding</keyword>
<keyword evidence="4" id="KW-0804">Transcription</keyword>
<feature type="domain" description="Zn(2)-C6 fungal-type" evidence="8">
    <location>
        <begin position="475"/>
        <end position="504"/>
    </location>
</feature>
<keyword evidence="3" id="KW-0238">DNA-binding</keyword>
<evidence type="ECO:0000259" key="8">
    <source>
        <dbReference type="PROSITE" id="PS50048"/>
    </source>
</evidence>
<dbReference type="Pfam" id="PF20684">
    <property type="entry name" value="Fung_rhodopsin"/>
    <property type="match status" value="1"/>
</dbReference>
<dbReference type="AlphaFoldDB" id="A0A8H4M542"/>
<keyword evidence="7" id="KW-0812">Transmembrane</keyword>
<feature type="transmembrane region" description="Helical" evidence="7">
    <location>
        <begin position="202"/>
        <end position="221"/>
    </location>
</feature>
<dbReference type="GO" id="GO:0006351">
    <property type="term" value="P:DNA-templated transcription"/>
    <property type="evidence" value="ECO:0007669"/>
    <property type="project" value="InterPro"/>
</dbReference>
<evidence type="ECO:0000256" key="7">
    <source>
        <dbReference type="SAM" id="Phobius"/>
    </source>
</evidence>
<feature type="region of interest" description="Disordered" evidence="6">
    <location>
        <begin position="510"/>
        <end position="552"/>
    </location>
</feature>
<dbReference type="EMBL" id="JAAAPX010000044">
    <property type="protein sequence ID" value="KAF4237582.1"/>
    <property type="molecule type" value="Genomic_DNA"/>
</dbReference>
<protein>
    <recommendedName>
        <fullName evidence="8">Zn(2)-C6 fungal-type domain-containing protein</fullName>
    </recommendedName>
</protein>
<accession>A0A8H4M542</accession>
<feature type="transmembrane region" description="Helical" evidence="7">
    <location>
        <begin position="114"/>
        <end position="136"/>
    </location>
</feature>
<dbReference type="GO" id="GO:0000981">
    <property type="term" value="F:DNA-binding transcription factor activity, RNA polymerase II-specific"/>
    <property type="evidence" value="ECO:0007669"/>
    <property type="project" value="InterPro"/>
</dbReference>
<dbReference type="PANTHER" id="PTHR47256:SF3">
    <property type="entry name" value="ZN(II)2CYS6 TRANSCRIPTION FACTOR (EUROFUNG)"/>
    <property type="match status" value="1"/>
</dbReference>
<dbReference type="Pfam" id="PF00172">
    <property type="entry name" value="Zn_clus"/>
    <property type="match status" value="1"/>
</dbReference>
<dbReference type="SMART" id="SM00066">
    <property type="entry name" value="GAL4"/>
    <property type="match status" value="1"/>
</dbReference>
<gene>
    <name evidence="9" type="ORF">CNMCM6805_006913</name>
</gene>
<keyword evidence="2" id="KW-0805">Transcription regulation</keyword>
<keyword evidence="10" id="KW-1185">Reference proteome</keyword>
<evidence type="ECO:0000256" key="5">
    <source>
        <dbReference type="ARBA" id="ARBA00023242"/>
    </source>
</evidence>
<feature type="transmembrane region" description="Helical" evidence="7">
    <location>
        <begin position="233"/>
        <end position="253"/>
    </location>
</feature>
<evidence type="ECO:0000313" key="10">
    <source>
        <dbReference type="Proteomes" id="UP000653565"/>
    </source>
</evidence>
<evidence type="ECO:0000256" key="3">
    <source>
        <dbReference type="ARBA" id="ARBA00023125"/>
    </source>
</evidence>
<name>A0A8H4M542_9EURO</name>
<keyword evidence="7" id="KW-1133">Transmembrane helix</keyword>
<reference evidence="9" key="1">
    <citation type="journal article" date="2020" name="bioRxiv">
        <title>Genomic and phenotypic heterogeneity of clinical isolates of the human pathogens Aspergillus fumigatus, Aspergillus lentulus and Aspergillus fumigatiaffinis.</title>
        <authorList>
            <person name="dos Santos R.A.C."/>
            <person name="Steenwyk J.L."/>
            <person name="Rivero-Menendez O."/>
            <person name="Mead M.E."/>
            <person name="Silva L.P."/>
            <person name="Bastos R.W."/>
            <person name="Alastruey-Izquierdo A."/>
            <person name="Goldman G.H."/>
            <person name="Rokas A."/>
        </authorList>
    </citation>
    <scope>NUCLEOTIDE SEQUENCE</scope>
    <source>
        <strain evidence="9">CNM-CM6805</strain>
    </source>
</reference>
<reference evidence="9" key="2">
    <citation type="submission" date="2020-04" db="EMBL/GenBank/DDBJ databases">
        <authorList>
            <person name="Santos R.A.C."/>
            <person name="Steenwyk J.L."/>
            <person name="Rivero-Menendez O."/>
            <person name="Mead M.E."/>
            <person name="Silva L.P."/>
            <person name="Bastos R.W."/>
            <person name="Alastruey-Izquierdo A."/>
            <person name="Goldman G.H."/>
            <person name="Rokas A."/>
        </authorList>
    </citation>
    <scope>NUCLEOTIDE SEQUENCE</scope>
    <source>
        <strain evidence="9">CNM-CM6805</strain>
    </source>
</reference>
<feature type="transmembrane region" description="Helical" evidence="7">
    <location>
        <begin position="69"/>
        <end position="94"/>
    </location>
</feature>
<feature type="transmembrane region" description="Helical" evidence="7">
    <location>
        <begin position="36"/>
        <end position="57"/>
    </location>
</feature>
<dbReference type="GO" id="GO:0003677">
    <property type="term" value="F:DNA binding"/>
    <property type="evidence" value="ECO:0007669"/>
    <property type="project" value="UniProtKB-KW"/>
</dbReference>
<dbReference type="InterPro" id="IPR036864">
    <property type="entry name" value="Zn2-C6_fun-type_DNA-bd_sf"/>
</dbReference>
<dbReference type="Pfam" id="PF04082">
    <property type="entry name" value="Fungal_trans"/>
    <property type="match status" value="1"/>
</dbReference>
<evidence type="ECO:0000313" key="9">
    <source>
        <dbReference type="EMBL" id="KAF4237582.1"/>
    </source>
</evidence>
<dbReference type="OrthoDB" id="5022096at2759"/>
<dbReference type="GO" id="GO:0008270">
    <property type="term" value="F:zinc ion binding"/>
    <property type="evidence" value="ECO:0007669"/>
    <property type="project" value="InterPro"/>
</dbReference>
<sequence>MTSAIHQTFEALVPRQSTPTFEFPLHTRGPTNAPRILAIVGFLTGLSALLVVLRYYVRLCILRRYDIEDGIIVIAQACAFGVLACFIGETHRGLGHYSRDIGLEDLVPLSKWTFFHAIVIVLGISSVKISLAFFLLRFASQNKFIKRFIIGALVFLILFTIACILTLIFQCIPVSAAWDYTQKATATCYSSKTYLAIGEFNSAINIATDFVFATLPVFMFYNIQVNKRTRASLMGILSLGYFACAAAIAKTVYQSRVFEEQDGWRDPKFLIWNCVELNVGIVAACFPTIKPLVKSVIGSTWSLASNSRSRKRTNNAYYGQSSSHALGSIRRSRLEHEAQKYNVHIDAVRTSLSASEGGSEENLASHPRLQRLSSSRILRTTEVIVHTEGGSDAIGPGIGPKQRAGSDGVNTREVAFSPSKSLFNTQVPISRRVQCSIGAMGDAARLPVLAPASVGTPRAVKVSNIERRRHIAVTACAECRAKKRKCSGKSPCTACVSLGIECLLDAESSHRRPVGTKRRGGEMESKNSTLKKKVQPLENEAQSLSRHPPDVSTAHAEACEAAVIRYESSETRARDVQGTSSTDSVGKTGTDSVSVLKDSSSHRSTEDWNSIWAMYERVCNCAPADLFKVVNSIRSSSDPTLAAQYLHQVSLGRLADAHVGLSNLATEYKLISSPRLQALCEEPILFAPAKPWTTITDSDRLVSHLLSLYFTWDHPCYTWFDQHLFLADMIAGQSRFCSPLLVNAVLALACLYSYSLRRPWDRFKEMDMCIRFLSEARQLWISHPQPTLTSIQALLVMNLTYNCLGKDKIGWSCLAAAIHMANELKLYEPLSGVRSAGLVEPAWNRAHAVTAWGLFEWQALAASVVDDAPRLEHPPFYEIPYSDAEFLDHSQRWHPYPFSGPLYPSRLFSTVRARFELSVVINDVTEFILDSHHVAPTVEAFMLIHERLANWFVELSPALHPSKDAPPHIFIMHLHFHLGVVALCKPILTTGGEPNPSVHSISSKAKLATREIIFLFKQTFGWKSASNFLNHALTYGAFNAMPFAKDGDPRWRQSLETCISGLWYISFSFPVCRYLLRAIQHALVAAGFADTDLCPEVTRILRYFTRNVWKKSLLDTLQSRYPVFDPQNSLRPVEDLLLSVESLALSDEHG</sequence>
<feature type="transmembrane region" description="Helical" evidence="7">
    <location>
        <begin position="148"/>
        <end position="169"/>
    </location>
</feature>
<evidence type="ECO:0000256" key="6">
    <source>
        <dbReference type="SAM" id="MobiDB-lite"/>
    </source>
</evidence>
<dbReference type="Gene3D" id="4.10.240.10">
    <property type="entry name" value="Zn(2)-C6 fungal-type DNA-binding domain"/>
    <property type="match status" value="1"/>
</dbReference>
<dbReference type="PROSITE" id="PS50048">
    <property type="entry name" value="ZN2_CY6_FUNGAL_2"/>
    <property type="match status" value="1"/>
</dbReference>
<dbReference type="InterPro" id="IPR049326">
    <property type="entry name" value="Rhodopsin_dom_fungi"/>
</dbReference>
<feature type="region of interest" description="Disordered" evidence="6">
    <location>
        <begin position="570"/>
        <end position="598"/>
    </location>
</feature>
<dbReference type="InterPro" id="IPR053187">
    <property type="entry name" value="Notoamide_regulator"/>
</dbReference>
<dbReference type="InterPro" id="IPR001138">
    <property type="entry name" value="Zn2Cys6_DnaBD"/>
</dbReference>
<evidence type="ECO:0000256" key="4">
    <source>
        <dbReference type="ARBA" id="ARBA00023163"/>
    </source>
</evidence>
<evidence type="ECO:0000256" key="2">
    <source>
        <dbReference type="ARBA" id="ARBA00023015"/>
    </source>
</evidence>
<dbReference type="PROSITE" id="PS00463">
    <property type="entry name" value="ZN2_CY6_FUNGAL_1"/>
    <property type="match status" value="1"/>
</dbReference>
<dbReference type="PANTHER" id="PTHR47256">
    <property type="entry name" value="ZN(II)2CYS6 TRANSCRIPTION FACTOR (EUROFUNG)-RELATED"/>
    <property type="match status" value="1"/>
</dbReference>
<dbReference type="InterPro" id="IPR007219">
    <property type="entry name" value="XnlR_reg_dom"/>
</dbReference>
<dbReference type="CDD" id="cd12148">
    <property type="entry name" value="fungal_TF_MHR"/>
    <property type="match status" value="1"/>
</dbReference>
<dbReference type="SUPFAM" id="SSF57701">
    <property type="entry name" value="Zn2/Cys6 DNA-binding domain"/>
    <property type="match status" value="1"/>
</dbReference>
<keyword evidence="5" id="KW-0539">Nucleus</keyword>
<evidence type="ECO:0000256" key="1">
    <source>
        <dbReference type="ARBA" id="ARBA00022723"/>
    </source>
</evidence>
<feature type="compositionally biased region" description="Polar residues" evidence="6">
    <location>
        <begin position="577"/>
        <end position="593"/>
    </location>
</feature>
<feature type="region of interest" description="Disordered" evidence="6">
    <location>
        <begin position="389"/>
        <end position="409"/>
    </location>
</feature>
<comment type="caution">
    <text evidence="9">The sequence shown here is derived from an EMBL/GenBank/DDBJ whole genome shotgun (WGS) entry which is preliminary data.</text>
</comment>